<dbReference type="FunFam" id="3.20.20.370:FF:000004">
    <property type="entry name" value="Related to Chitin deacetylase"/>
    <property type="match status" value="1"/>
</dbReference>
<keyword evidence="17" id="KW-0449">Lipoprotein</keyword>
<keyword evidence="13" id="KW-0472">Membrane</keyword>
<feature type="domain" description="NodB homology" evidence="23">
    <location>
        <begin position="146"/>
        <end position="339"/>
    </location>
</feature>
<comment type="subcellular location">
    <subcellularLocation>
        <location evidence="3">Cell membrane</location>
        <topology evidence="3">Lipid-anchor</topology>
        <topology evidence="3">GPI-anchor</topology>
    </subcellularLocation>
    <subcellularLocation>
        <location evidence="2">Secreted</location>
        <location evidence="2">Cell wall</location>
    </subcellularLocation>
</comment>
<keyword evidence="7" id="KW-0964">Secreted</keyword>
<dbReference type="GO" id="GO:0071555">
    <property type="term" value="P:cell wall organization"/>
    <property type="evidence" value="ECO:0007669"/>
    <property type="project" value="UniProtKB-KW"/>
</dbReference>
<sequence>MLYRIIASAALVATATAAVVTNYTSIVDPTNITIPSIPQTTAYDWQTACVAYEFPVPFDASEWPGDWLVATTNGMNETAEYQALYNSIDWTNVPQIPVRTALAQGELDTTGYDTVNDPDCWWSATGCVTPKVPGVLKDISACAEPDTWGLTYDDGPNCSHNAFYDFLQQQNLKASMFYIGSNVMNWPLGAQRGVRDGHHISVHTWSHPMMTSLNNQDALAELYYATKMIKYVTGLTPLYWRPPLGDVDDRIRWIATQLNLTAIIWNLDTDDWAAGTSVTVQQVQQNYQNFITMGTNGTFANTGNIVLSHELNNMTMGFAENYIPQIKQAYKNVVDVATCMNITNPYVENTVTFPVFASTSSGSNSSSTSGTSGTKSSGAAASSNNANAALIIVALFACFCYA</sequence>
<evidence type="ECO:0000256" key="4">
    <source>
        <dbReference type="ARBA" id="ARBA00010973"/>
    </source>
</evidence>
<dbReference type="GO" id="GO:0046872">
    <property type="term" value="F:metal ion binding"/>
    <property type="evidence" value="ECO:0007669"/>
    <property type="project" value="UniProtKB-KW"/>
</dbReference>
<dbReference type="GO" id="GO:0009272">
    <property type="term" value="P:fungal-type cell wall biogenesis"/>
    <property type="evidence" value="ECO:0007669"/>
    <property type="project" value="UniProtKB-ARBA"/>
</dbReference>
<evidence type="ECO:0000256" key="8">
    <source>
        <dbReference type="ARBA" id="ARBA00022622"/>
    </source>
</evidence>
<dbReference type="GO" id="GO:0098552">
    <property type="term" value="C:side of membrane"/>
    <property type="evidence" value="ECO:0007669"/>
    <property type="project" value="UniProtKB-KW"/>
</dbReference>
<gene>
    <name evidence="24" type="ORF">INT43_005882</name>
</gene>
<comment type="caution">
    <text evidence="24">The sequence shown here is derived from an EMBL/GenBank/DDBJ whole genome shotgun (WGS) entry which is preliminary data.</text>
</comment>
<dbReference type="PANTHER" id="PTHR10587:SF98">
    <property type="entry name" value="CHITIN DEACETYLASE"/>
    <property type="match status" value="1"/>
</dbReference>
<evidence type="ECO:0000256" key="19">
    <source>
        <dbReference type="ARBA" id="ARBA00023326"/>
    </source>
</evidence>
<dbReference type="Proteomes" id="UP000654370">
    <property type="component" value="Unassembled WGS sequence"/>
</dbReference>
<evidence type="ECO:0000313" key="24">
    <source>
        <dbReference type="EMBL" id="KAG2174820.1"/>
    </source>
</evidence>
<evidence type="ECO:0000256" key="13">
    <source>
        <dbReference type="ARBA" id="ARBA00023136"/>
    </source>
</evidence>
<dbReference type="InterPro" id="IPR002509">
    <property type="entry name" value="NODB_dom"/>
</dbReference>
<keyword evidence="9" id="KW-0479">Metal-binding</keyword>
<evidence type="ECO:0000259" key="23">
    <source>
        <dbReference type="PROSITE" id="PS51677"/>
    </source>
</evidence>
<dbReference type="GO" id="GO:0005886">
    <property type="term" value="C:plasma membrane"/>
    <property type="evidence" value="ECO:0007669"/>
    <property type="project" value="UniProtKB-SubCell"/>
</dbReference>
<accession>A0A8H7PJD2</accession>
<evidence type="ECO:0000256" key="11">
    <source>
        <dbReference type="ARBA" id="ARBA00022801"/>
    </source>
</evidence>
<keyword evidence="6" id="KW-0134">Cell wall</keyword>
<dbReference type="Pfam" id="PF01522">
    <property type="entry name" value="Polysacc_deac_1"/>
    <property type="match status" value="1"/>
</dbReference>
<evidence type="ECO:0000256" key="12">
    <source>
        <dbReference type="ARBA" id="ARBA00023024"/>
    </source>
</evidence>
<organism evidence="24 25">
    <name type="scientific">Mortierella isabellina</name>
    <name type="common">Filamentous fungus</name>
    <name type="synonym">Umbelopsis isabellina</name>
    <dbReference type="NCBI Taxonomy" id="91625"/>
    <lineage>
        <taxon>Eukaryota</taxon>
        <taxon>Fungi</taxon>
        <taxon>Fungi incertae sedis</taxon>
        <taxon>Mucoromycota</taxon>
        <taxon>Mucoromycotina</taxon>
        <taxon>Umbelopsidomycetes</taxon>
        <taxon>Umbelopsidales</taxon>
        <taxon>Umbelopsidaceae</taxon>
        <taxon>Umbelopsis</taxon>
    </lineage>
</organism>
<evidence type="ECO:0000256" key="15">
    <source>
        <dbReference type="ARBA" id="ARBA00023277"/>
    </source>
</evidence>
<evidence type="ECO:0000313" key="25">
    <source>
        <dbReference type="Proteomes" id="UP000654370"/>
    </source>
</evidence>
<evidence type="ECO:0000256" key="22">
    <source>
        <dbReference type="SAM" id="SignalP"/>
    </source>
</evidence>
<evidence type="ECO:0000256" key="6">
    <source>
        <dbReference type="ARBA" id="ARBA00022512"/>
    </source>
</evidence>
<proteinExistence type="inferred from homology"/>
<name>A0A8H7PJD2_MORIS</name>
<evidence type="ECO:0000256" key="1">
    <source>
        <dbReference type="ARBA" id="ARBA00001941"/>
    </source>
</evidence>
<evidence type="ECO:0000256" key="14">
    <source>
        <dbReference type="ARBA" id="ARBA00023180"/>
    </source>
</evidence>
<dbReference type="OrthoDB" id="407355at2759"/>
<evidence type="ECO:0000256" key="3">
    <source>
        <dbReference type="ARBA" id="ARBA00004609"/>
    </source>
</evidence>
<dbReference type="InterPro" id="IPR011330">
    <property type="entry name" value="Glyco_hydro/deAcase_b/a-brl"/>
</dbReference>
<evidence type="ECO:0000256" key="10">
    <source>
        <dbReference type="ARBA" id="ARBA00022729"/>
    </source>
</evidence>
<dbReference type="GO" id="GO:0004099">
    <property type="term" value="F:chitin deacetylase activity"/>
    <property type="evidence" value="ECO:0007669"/>
    <property type="project" value="UniProtKB-EC"/>
</dbReference>
<dbReference type="PROSITE" id="PS51677">
    <property type="entry name" value="NODB"/>
    <property type="match status" value="1"/>
</dbReference>
<dbReference type="AlphaFoldDB" id="A0A8H7PJD2"/>
<evidence type="ECO:0000256" key="7">
    <source>
        <dbReference type="ARBA" id="ARBA00022525"/>
    </source>
</evidence>
<keyword evidence="18" id="KW-0961">Cell wall biogenesis/degradation</keyword>
<keyword evidence="11" id="KW-0378">Hydrolase</keyword>
<keyword evidence="16" id="KW-0170">Cobalt</keyword>
<keyword evidence="12" id="KW-0146">Chitin degradation</keyword>
<evidence type="ECO:0000256" key="16">
    <source>
        <dbReference type="ARBA" id="ARBA00023285"/>
    </source>
</evidence>
<dbReference type="EMBL" id="JAEPQZ010000012">
    <property type="protein sequence ID" value="KAG2174820.1"/>
    <property type="molecule type" value="Genomic_DNA"/>
</dbReference>
<feature type="chain" id="PRO_5034569072" description="chitin deacetylase" evidence="22">
    <location>
        <begin position="18"/>
        <end position="402"/>
    </location>
</feature>
<dbReference type="PANTHER" id="PTHR10587">
    <property type="entry name" value="GLYCOSYL TRANSFERASE-RELATED"/>
    <property type="match status" value="1"/>
</dbReference>
<evidence type="ECO:0000256" key="2">
    <source>
        <dbReference type="ARBA" id="ARBA00004191"/>
    </source>
</evidence>
<comment type="catalytic activity">
    <reaction evidence="21">
        <text>[(1-&gt;4)-N-acetyl-beta-D-glucosaminyl](n) + n H2O = chitosan + n acetate</text>
        <dbReference type="Rhea" id="RHEA:10464"/>
        <dbReference type="Rhea" id="RHEA-COMP:9593"/>
        <dbReference type="Rhea" id="RHEA-COMP:9597"/>
        <dbReference type="ChEBI" id="CHEBI:15377"/>
        <dbReference type="ChEBI" id="CHEBI:17029"/>
        <dbReference type="ChEBI" id="CHEBI:30089"/>
        <dbReference type="ChEBI" id="CHEBI:57704"/>
        <dbReference type="EC" id="3.5.1.41"/>
    </reaction>
    <physiologicalReaction direction="left-to-right" evidence="21">
        <dbReference type="Rhea" id="RHEA:10465"/>
    </physiologicalReaction>
</comment>
<dbReference type="Gene3D" id="3.20.20.370">
    <property type="entry name" value="Glycoside hydrolase/deacetylase"/>
    <property type="match status" value="1"/>
</dbReference>
<dbReference type="EC" id="3.5.1.41" evidence="20"/>
<keyword evidence="10 22" id="KW-0732">Signal</keyword>
<reference evidence="24" key="1">
    <citation type="submission" date="2020-12" db="EMBL/GenBank/DDBJ databases">
        <title>Metabolic potential, ecology and presence of endohyphal bacteria is reflected in genomic diversity of Mucoromycotina.</title>
        <authorList>
            <person name="Muszewska A."/>
            <person name="Okrasinska A."/>
            <person name="Steczkiewicz K."/>
            <person name="Drgas O."/>
            <person name="Orlowska M."/>
            <person name="Perlinska-Lenart U."/>
            <person name="Aleksandrzak-Piekarczyk T."/>
            <person name="Szatraj K."/>
            <person name="Zielenkiewicz U."/>
            <person name="Pilsyk S."/>
            <person name="Malc E."/>
            <person name="Mieczkowski P."/>
            <person name="Kruszewska J.S."/>
            <person name="Biernat P."/>
            <person name="Pawlowska J."/>
        </authorList>
    </citation>
    <scope>NUCLEOTIDE SEQUENCE</scope>
    <source>
        <strain evidence="24">WA0000067209</strain>
    </source>
</reference>
<dbReference type="InterPro" id="IPR050248">
    <property type="entry name" value="Polysacc_deacetylase_ArnD"/>
</dbReference>
<protein>
    <recommendedName>
        <fullName evidence="20">chitin deacetylase</fullName>
        <ecNumber evidence="20">3.5.1.41</ecNumber>
    </recommendedName>
</protein>
<evidence type="ECO:0000256" key="21">
    <source>
        <dbReference type="ARBA" id="ARBA00048494"/>
    </source>
</evidence>
<comment type="cofactor">
    <cofactor evidence="1">
        <name>Co(2+)</name>
        <dbReference type="ChEBI" id="CHEBI:48828"/>
    </cofactor>
</comment>
<evidence type="ECO:0000256" key="18">
    <source>
        <dbReference type="ARBA" id="ARBA00023316"/>
    </source>
</evidence>
<feature type="signal peptide" evidence="22">
    <location>
        <begin position="1"/>
        <end position="17"/>
    </location>
</feature>
<keyword evidence="25" id="KW-1185">Reference proteome</keyword>
<keyword evidence="14" id="KW-0325">Glycoprotein</keyword>
<keyword evidence="15" id="KW-0119">Carbohydrate metabolism</keyword>
<dbReference type="SUPFAM" id="SSF88713">
    <property type="entry name" value="Glycoside hydrolase/deacetylase"/>
    <property type="match status" value="1"/>
</dbReference>
<keyword evidence="19" id="KW-0624">Polysaccharide degradation</keyword>
<dbReference type="GO" id="GO:0000272">
    <property type="term" value="P:polysaccharide catabolic process"/>
    <property type="evidence" value="ECO:0007669"/>
    <property type="project" value="UniProtKB-KW"/>
</dbReference>
<evidence type="ECO:0000256" key="9">
    <source>
        <dbReference type="ARBA" id="ARBA00022723"/>
    </source>
</evidence>
<comment type="similarity">
    <text evidence="4">Belongs to the polysaccharide deacetylase family.</text>
</comment>
<evidence type="ECO:0000256" key="5">
    <source>
        <dbReference type="ARBA" id="ARBA00022475"/>
    </source>
</evidence>
<keyword evidence="8" id="KW-0336">GPI-anchor</keyword>
<keyword evidence="5" id="KW-1003">Cell membrane</keyword>
<evidence type="ECO:0000256" key="20">
    <source>
        <dbReference type="ARBA" id="ARBA00024056"/>
    </source>
</evidence>
<evidence type="ECO:0000256" key="17">
    <source>
        <dbReference type="ARBA" id="ARBA00023288"/>
    </source>
</evidence>
<dbReference type="GO" id="GO:0006032">
    <property type="term" value="P:chitin catabolic process"/>
    <property type="evidence" value="ECO:0007669"/>
    <property type="project" value="UniProtKB-KW"/>
</dbReference>